<gene>
    <name evidence="2" type="ORF">ACFFJD_04155</name>
</gene>
<evidence type="ECO:0008006" key="4">
    <source>
        <dbReference type="Google" id="ProtNLM"/>
    </source>
</evidence>
<comment type="caution">
    <text evidence="2">The sequence shown here is derived from an EMBL/GenBank/DDBJ whole genome shotgun (WGS) entry which is preliminary data.</text>
</comment>
<name>A0ABV6H5A3_9ACTN</name>
<keyword evidence="1" id="KW-1133">Transmembrane helix</keyword>
<accession>A0ABV6H5A3</accession>
<reference evidence="2 3" key="1">
    <citation type="submission" date="2024-09" db="EMBL/GenBank/DDBJ databases">
        <authorList>
            <person name="Sun Q."/>
            <person name="Mori K."/>
        </authorList>
    </citation>
    <scope>NUCLEOTIDE SEQUENCE [LARGE SCALE GENOMIC DNA]</scope>
    <source>
        <strain evidence="2 3">CCM 7957</strain>
    </source>
</reference>
<dbReference type="RefSeq" id="WP_382361363.1">
    <property type="nucleotide sequence ID" value="NZ_JBHLWV010000012.1"/>
</dbReference>
<dbReference type="Proteomes" id="UP001589783">
    <property type="component" value="Unassembled WGS sequence"/>
</dbReference>
<dbReference type="SUPFAM" id="SSF50969">
    <property type="entry name" value="YVTN repeat-like/Quinoprotein amine dehydrogenase"/>
    <property type="match status" value="1"/>
</dbReference>
<sequence>MAARIAPERRTRLDLTITAVIVVLVVLAGVLLWWTAPARTTELRTATEEPVALLPTESLPTAYRELWRAPSPATDVPAVGKATVVTGDGGTMAGRDPATGRALWSYRREAPLCAAIAAWPGGNNEALGVYRNSRGCSEVTALDANTGERRGNRTSDADDAITLSYDQTFALAAGDTRLETWGTNLVRGIEYGRVDAPVNPDVAPNRDACRLHSAVSGDSRVAIIERCARDEGYRLTVLSATLTEDEKIREWGSELITTSAQGAPPAVIAATDSIVTVYDGGGATDRPDPTVRTFGTDAVERGARSVDGERVPPARSHPLTAQALTTYWTGRSTLVLDSNTGEARVQITDTLGPGELATGLLIPVDGAISVRDPVTGRELRRVPVDRGDYRGVVSLRTLGPYVIEQRGDEIVVLGPPAE</sequence>
<keyword evidence="1" id="KW-0812">Transmembrane</keyword>
<organism evidence="2 3">
    <name type="scientific">Gordonia phosphorivorans</name>
    <dbReference type="NCBI Taxonomy" id="1056982"/>
    <lineage>
        <taxon>Bacteria</taxon>
        <taxon>Bacillati</taxon>
        <taxon>Actinomycetota</taxon>
        <taxon>Actinomycetes</taxon>
        <taxon>Mycobacteriales</taxon>
        <taxon>Gordoniaceae</taxon>
        <taxon>Gordonia</taxon>
    </lineage>
</organism>
<evidence type="ECO:0000313" key="3">
    <source>
        <dbReference type="Proteomes" id="UP001589783"/>
    </source>
</evidence>
<evidence type="ECO:0000313" key="2">
    <source>
        <dbReference type="EMBL" id="MFC0314048.1"/>
    </source>
</evidence>
<dbReference type="InterPro" id="IPR011044">
    <property type="entry name" value="Quino_amine_DH_bsu"/>
</dbReference>
<keyword evidence="1" id="KW-0472">Membrane</keyword>
<dbReference type="EMBL" id="JBHLWV010000012">
    <property type="protein sequence ID" value="MFC0314048.1"/>
    <property type="molecule type" value="Genomic_DNA"/>
</dbReference>
<protein>
    <recommendedName>
        <fullName evidence="4">PQQ-binding-like beta-propeller repeat protein</fullName>
    </recommendedName>
</protein>
<evidence type="ECO:0000256" key="1">
    <source>
        <dbReference type="SAM" id="Phobius"/>
    </source>
</evidence>
<keyword evidence="3" id="KW-1185">Reference proteome</keyword>
<feature type="transmembrane region" description="Helical" evidence="1">
    <location>
        <begin position="12"/>
        <end position="34"/>
    </location>
</feature>
<proteinExistence type="predicted"/>